<dbReference type="InterPro" id="IPR004143">
    <property type="entry name" value="BPL_LPL_catalytic"/>
</dbReference>
<evidence type="ECO:0000313" key="12">
    <source>
        <dbReference type="Proteomes" id="UP000318571"/>
    </source>
</evidence>
<sequence>MAIPPLLRLWHLGRQRYEPVLKLQESLVSKLDSVGQNQTDSVDNILLTVEHEPVYTTGIRTLNYGPDEAKRLSALGADFVRTKRGGLITFHGPGQLVVYPIMNLRQFVPQSSARKALLGMKWYIHELEQVVIDTCAHYDLAAGRSPHTGVWIGEKKICAMGVRNSGFITSHGIALNCETDLMWFDHIVPCGIPDKGVTSLSVELQRPVTISEVAPIVIKCFQDRFDCQIAWASPETAPYF</sequence>
<evidence type="ECO:0000256" key="3">
    <source>
        <dbReference type="ARBA" id="ARBA00007907"/>
    </source>
</evidence>
<evidence type="ECO:0000256" key="6">
    <source>
        <dbReference type="PIRNR" id="PIRNR016262"/>
    </source>
</evidence>
<comment type="caution">
    <text evidence="11">The sequence shown here is derived from an EMBL/GenBank/DDBJ whole genome shotgun (WGS) entry which is preliminary data.</text>
</comment>
<dbReference type="Pfam" id="PF21948">
    <property type="entry name" value="LplA-B_cat"/>
    <property type="match status" value="1"/>
</dbReference>
<evidence type="ECO:0000256" key="5">
    <source>
        <dbReference type="ARBA" id="ARBA00023315"/>
    </source>
</evidence>
<keyword evidence="5 6" id="KW-0012">Acyltransferase</keyword>
<evidence type="ECO:0000256" key="7">
    <source>
        <dbReference type="PIRSR" id="PIRSR016262-1"/>
    </source>
</evidence>
<comment type="subcellular location">
    <subcellularLocation>
        <location evidence="1 6">Mitochondrion</location>
    </subcellularLocation>
</comment>
<name>A0A553NEN9_TIGCA</name>
<dbReference type="NCBIfam" id="NF010925">
    <property type="entry name" value="PRK14345.1"/>
    <property type="match status" value="1"/>
</dbReference>
<dbReference type="InterPro" id="IPR000544">
    <property type="entry name" value="Octanoyltransferase"/>
</dbReference>
<reference evidence="11 12" key="1">
    <citation type="journal article" date="2018" name="Nat. Ecol. Evol.">
        <title>Genomic signatures of mitonuclear coevolution across populations of Tigriopus californicus.</title>
        <authorList>
            <person name="Barreto F.S."/>
            <person name="Watson E.T."/>
            <person name="Lima T.G."/>
            <person name="Willett C.S."/>
            <person name="Edmands S."/>
            <person name="Li W."/>
            <person name="Burton R.S."/>
        </authorList>
    </citation>
    <scope>NUCLEOTIDE SEQUENCE [LARGE SCALE GENOMIC DNA]</scope>
    <source>
        <strain evidence="11 12">San Diego</strain>
    </source>
</reference>
<dbReference type="GO" id="GO:0005739">
    <property type="term" value="C:mitochondrion"/>
    <property type="evidence" value="ECO:0007669"/>
    <property type="project" value="UniProtKB-SubCell"/>
</dbReference>
<dbReference type="CDD" id="cd16444">
    <property type="entry name" value="LipB"/>
    <property type="match status" value="1"/>
</dbReference>
<dbReference type="EC" id="2.3.1.181" evidence="6"/>
<comment type="catalytic activity">
    <reaction evidence="6">
        <text>octanoyl-[ACP] + L-lysyl-[protein] = N(6)-octanoyl-L-lysyl-[protein] + holo-[ACP] + H(+)</text>
        <dbReference type="Rhea" id="RHEA:17665"/>
        <dbReference type="Rhea" id="RHEA-COMP:9636"/>
        <dbReference type="Rhea" id="RHEA-COMP:9685"/>
        <dbReference type="Rhea" id="RHEA-COMP:9752"/>
        <dbReference type="Rhea" id="RHEA-COMP:9928"/>
        <dbReference type="ChEBI" id="CHEBI:15378"/>
        <dbReference type="ChEBI" id="CHEBI:29969"/>
        <dbReference type="ChEBI" id="CHEBI:64479"/>
        <dbReference type="ChEBI" id="CHEBI:78463"/>
        <dbReference type="ChEBI" id="CHEBI:78809"/>
        <dbReference type="EC" id="2.3.1.181"/>
    </reaction>
</comment>
<evidence type="ECO:0000256" key="4">
    <source>
        <dbReference type="ARBA" id="ARBA00022679"/>
    </source>
</evidence>
<dbReference type="GO" id="GO:0009249">
    <property type="term" value="P:protein lipoylation"/>
    <property type="evidence" value="ECO:0007669"/>
    <property type="project" value="InterPro"/>
</dbReference>
<dbReference type="NCBIfam" id="TIGR00214">
    <property type="entry name" value="lipB"/>
    <property type="match status" value="1"/>
</dbReference>
<comment type="pathway">
    <text evidence="2 6">Protein modification; protein lipoylation via endogenous pathway; protein N(6)-(lipoyl)lysine from octanoyl-[acyl-carrier-protein]: step 1/2.</text>
</comment>
<dbReference type="EMBL" id="VCGU01000458">
    <property type="protein sequence ID" value="TRY63914.1"/>
    <property type="molecule type" value="Genomic_DNA"/>
</dbReference>
<dbReference type="PROSITE" id="PS51733">
    <property type="entry name" value="BPL_LPL_CATALYTIC"/>
    <property type="match status" value="1"/>
</dbReference>
<dbReference type="Proteomes" id="UP000318571">
    <property type="component" value="Chromosome 10"/>
</dbReference>
<keyword evidence="12" id="KW-1185">Reference proteome</keyword>
<dbReference type="OrthoDB" id="19908at2759"/>
<dbReference type="PROSITE" id="PS01313">
    <property type="entry name" value="LIPB"/>
    <property type="match status" value="1"/>
</dbReference>
<feature type="site" description="Lowers pKa of active site Cys" evidence="9">
    <location>
        <position position="156"/>
    </location>
</feature>
<dbReference type="PIRSF" id="PIRSF016262">
    <property type="entry name" value="LPLase"/>
    <property type="match status" value="1"/>
</dbReference>
<comment type="function">
    <text evidence="6">Catalyzes the transfer of endogenously produced octanoic acid from octanoyl-acyl-carrier-protein onto the lipoyl domains of lipoate-dependent enzymes. Lipoyl-ACP can also act as a substrate although octanoyl-ACP is likely to be the physiological substrate.</text>
</comment>
<feature type="binding site" evidence="8">
    <location>
        <begin position="84"/>
        <end position="91"/>
    </location>
    <ligand>
        <name>substrate</name>
    </ligand>
</feature>
<evidence type="ECO:0000256" key="1">
    <source>
        <dbReference type="ARBA" id="ARBA00004173"/>
    </source>
</evidence>
<dbReference type="UniPathway" id="UPA00538">
    <property type="reaction ID" value="UER00592"/>
</dbReference>
<protein>
    <recommendedName>
        <fullName evidence="6">Octanoyl-[acyl-carrier-protein]:protein N-octanoyltransferase LIPT2, mitochondrial</fullName>
        <ecNumber evidence="6">2.3.1.181</ecNumber>
    </recommendedName>
</protein>
<organism evidence="11 12">
    <name type="scientific">Tigriopus californicus</name>
    <name type="common">Marine copepod</name>
    <dbReference type="NCBI Taxonomy" id="6832"/>
    <lineage>
        <taxon>Eukaryota</taxon>
        <taxon>Metazoa</taxon>
        <taxon>Ecdysozoa</taxon>
        <taxon>Arthropoda</taxon>
        <taxon>Crustacea</taxon>
        <taxon>Multicrustacea</taxon>
        <taxon>Hexanauplia</taxon>
        <taxon>Copepoda</taxon>
        <taxon>Harpacticoida</taxon>
        <taxon>Harpacticidae</taxon>
        <taxon>Tigriopus</taxon>
    </lineage>
</organism>
<dbReference type="PANTHER" id="PTHR10993">
    <property type="entry name" value="OCTANOYLTRANSFERASE"/>
    <property type="match status" value="1"/>
</dbReference>
<dbReference type="STRING" id="6832.A0A553NEN9"/>
<accession>A0A553NEN9</accession>
<dbReference type="SUPFAM" id="SSF55681">
    <property type="entry name" value="Class II aaRS and biotin synthetases"/>
    <property type="match status" value="1"/>
</dbReference>
<comment type="similarity">
    <text evidence="3 6">Belongs to the LipB family.</text>
</comment>
<feature type="domain" description="BPL/LPL catalytic" evidence="10">
    <location>
        <begin position="40"/>
        <end position="229"/>
    </location>
</feature>
<feature type="binding site" evidence="8">
    <location>
        <begin position="172"/>
        <end position="174"/>
    </location>
    <ligand>
        <name>substrate</name>
    </ligand>
</feature>
<dbReference type="InterPro" id="IPR020605">
    <property type="entry name" value="Octanoyltransferase_CS"/>
</dbReference>
<feature type="active site" description="Acyl-thioester intermediate" evidence="7">
    <location>
        <position position="190"/>
    </location>
</feature>
<evidence type="ECO:0000256" key="2">
    <source>
        <dbReference type="ARBA" id="ARBA00004821"/>
    </source>
</evidence>
<dbReference type="OMA" id="GEVTYHC"/>
<dbReference type="GO" id="GO:0033819">
    <property type="term" value="F:lipoyl(octanoyl) transferase activity"/>
    <property type="evidence" value="ECO:0007669"/>
    <property type="project" value="UniProtKB-EC"/>
</dbReference>
<keyword evidence="4 6" id="KW-0808">Transferase</keyword>
<dbReference type="PANTHER" id="PTHR10993:SF7">
    <property type="entry name" value="LIPOYLTRANSFERASE 2, MITOCHONDRIAL-RELATED"/>
    <property type="match status" value="1"/>
</dbReference>
<evidence type="ECO:0000256" key="8">
    <source>
        <dbReference type="PIRSR" id="PIRSR016262-2"/>
    </source>
</evidence>
<proteinExistence type="inferred from homology"/>
<evidence type="ECO:0000313" key="11">
    <source>
        <dbReference type="EMBL" id="TRY63914.1"/>
    </source>
</evidence>
<dbReference type="HAMAP" id="MF_00013">
    <property type="entry name" value="LipB"/>
    <property type="match status" value="1"/>
</dbReference>
<dbReference type="InterPro" id="IPR045864">
    <property type="entry name" value="aa-tRNA-synth_II/BPL/LPL"/>
</dbReference>
<feature type="binding site" evidence="8">
    <location>
        <begin position="159"/>
        <end position="161"/>
    </location>
    <ligand>
        <name>substrate</name>
    </ligand>
</feature>
<dbReference type="AlphaFoldDB" id="A0A553NEN9"/>
<evidence type="ECO:0000259" key="10">
    <source>
        <dbReference type="PROSITE" id="PS51733"/>
    </source>
</evidence>
<dbReference type="FunFam" id="3.30.930.10:FF:000035">
    <property type="entry name" value="Putative lipoyltransferase 2, mitochondrial"/>
    <property type="match status" value="1"/>
</dbReference>
<dbReference type="Gene3D" id="3.30.930.10">
    <property type="entry name" value="Bira Bifunctional Protein, Domain 2"/>
    <property type="match status" value="1"/>
</dbReference>
<gene>
    <name evidence="11" type="ORF">TCAL_05595</name>
</gene>
<evidence type="ECO:0000256" key="9">
    <source>
        <dbReference type="PIRSR" id="PIRSR016262-3"/>
    </source>
</evidence>
<keyword evidence="6" id="KW-0496">Mitochondrion</keyword>